<feature type="transmembrane region" description="Helical" evidence="1">
    <location>
        <begin position="12"/>
        <end position="32"/>
    </location>
</feature>
<keyword evidence="1" id="KW-0472">Membrane</keyword>
<organism evidence="2 3">
    <name type="scientific">Portunus trituberculatus</name>
    <name type="common">Swimming crab</name>
    <name type="synonym">Neptunus trituberculatus</name>
    <dbReference type="NCBI Taxonomy" id="210409"/>
    <lineage>
        <taxon>Eukaryota</taxon>
        <taxon>Metazoa</taxon>
        <taxon>Ecdysozoa</taxon>
        <taxon>Arthropoda</taxon>
        <taxon>Crustacea</taxon>
        <taxon>Multicrustacea</taxon>
        <taxon>Malacostraca</taxon>
        <taxon>Eumalacostraca</taxon>
        <taxon>Eucarida</taxon>
        <taxon>Decapoda</taxon>
        <taxon>Pleocyemata</taxon>
        <taxon>Brachyura</taxon>
        <taxon>Eubrachyura</taxon>
        <taxon>Portunoidea</taxon>
        <taxon>Portunidae</taxon>
        <taxon>Portuninae</taxon>
        <taxon>Portunus</taxon>
    </lineage>
</organism>
<proteinExistence type="predicted"/>
<keyword evidence="1" id="KW-0812">Transmembrane</keyword>
<evidence type="ECO:0000313" key="3">
    <source>
        <dbReference type="Proteomes" id="UP000324222"/>
    </source>
</evidence>
<accession>A0A5B7HK62</accession>
<comment type="caution">
    <text evidence="2">The sequence shown here is derived from an EMBL/GenBank/DDBJ whole genome shotgun (WGS) entry which is preliminary data.</text>
</comment>
<dbReference type="EMBL" id="VSRR010030284">
    <property type="protein sequence ID" value="MPC69965.1"/>
    <property type="molecule type" value="Genomic_DNA"/>
</dbReference>
<keyword evidence="1" id="KW-1133">Transmembrane helix</keyword>
<reference evidence="2 3" key="1">
    <citation type="submission" date="2019-05" db="EMBL/GenBank/DDBJ databases">
        <title>Another draft genome of Portunus trituberculatus and its Hox gene families provides insights of decapod evolution.</title>
        <authorList>
            <person name="Jeong J.-H."/>
            <person name="Song I."/>
            <person name="Kim S."/>
            <person name="Choi T."/>
            <person name="Kim D."/>
            <person name="Ryu S."/>
            <person name="Kim W."/>
        </authorList>
    </citation>
    <scope>NUCLEOTIDE SEQUENCE [LARGE SCALE GENOMIC DNA]</scope>
    <source>
        <tissue evidence="2">Muscle</tissue>
    </source>
</reference>
<name>A0A5B7HK62_PORTR</name>
<keyword evidence="3" id="KW-1185">Reference proteome</keyword>
<dbReference type="AlphaFoldDB" id="A0A5B7HK62"/>
<dbReference type="Proteomes" id="UP000324222">
    <property type="component" value="Unassembled WGS sequence"/>
</dbReference>
<protein>
    <submittedName>
        <fullName evidence="2">Uncharacterized protein</fullName>
    </submittedName>
</protein>
<gene>
    <name evidence="2" type="ORF">E2C01_064198</name>
</gene>
<evidence type="ECO:0000256" key="1">
    <source>
        <dbReference type="SAM" id="Phobius"/>
    </source>
</evidence>
<sequence>MELGSFNTQGLPRIGLAASCSFSLFLCSYVLIRPPFPLPDSLCGLYHP</sequence>
<evidence type="ECO:0000313" key="2">
    <source>
        <dbReference type="EMBL" id="MPC69965.1"/>
    </source>
</evidence>